<evidence type="ECO:0000313" key="2">
    <source>
        <dbReference type="Proteomes" id="UP001066276"/>
    </source>
</evidence>
<accession>A0AAV7PW39</accession>
<protein>
    <submittedName>
        <fullName evidence="1">Uncharacterized protein</fullName>
    </submittedName>
</protein>
<dbReference type="AlphaFoldDB" id="A0AAV7PW39"/>
<sequence>MTTRCCPNNHLRRWAHKKLRQEKPEGAGSMSQADAQISHEILMRPELGLEMNCDGELGEYHFETSKRLDSLRANGKTMVYDYYAQFYSQAVLTSADDARAFLQDVRLQHSFAMDRKLSEAEITEESLMVDMRELHSGKAMGLSRIPIKLIWNLEYRQDARGDLNKDIVLESQLARVHN</sequence>
<proteinExistence type="predicted"/>
<comment type="caution">
    <text evidence="1">The sequence shown here is derived from an EMBL/GenBank/DDBJ whole genome shotgun (WGS) entry which is preliminary data.</text>
</comment>
<organism evidence="1 2">
    <name type="scientific">Pleurodeles waltl</name>
    <name type="common">Iberian ribbed newt</name>
    <dbReference type="NCBI Taxonomy" id="8319"/>
    <lineage>
        <taxon>Eukaryota</taxon>
        <taxon>Metazoa</taxon>
        <taxon>Chordata</taxon>
        <taxon>Craniata</taxon>
        <taxon>Vertebrata</taxon>
        <taxon>Euteleostomi</taxon>
        <taxon>Amphibia</taxon>
        <taxon>Batrachia</taxon>
        <taxon>Caudata</taxon>
        <taxon>Salamandroidea</taxon>
        <taxon>Salamandridae</taxon>
        <taxon>Pleurodelinae</taxon>
        <taxon>Pleurodeles</taxon>
    </lineage>
</organism>
<evidence type="ECO:0000313" key="1">
    <source>
        <dbReference type="EMBL" id="KAJ1129905.1"/>
    </source>
</evidence>
<reference evidence="1" key="1">
    <citation type="journal article" date="2022" name="bioRxiv">
        <title>Sequencing and chromosome-scale assembly of the giantPleurodeles waltlgenome.</title>
        <authorList>
            <person name="Brown T."/>
            <person name="Elewa A."/>
            <person name="Iarovenko S."/>
            <person name="Subramanian E."/>
            <person name="Araus A.J."/>
            <person name="Petzold A."/>
            <person name="Susuki M."/>
            <person name="Suzuki K.-i.T."/>
            <person name="Hayashi T."/>
            <person name="Toyoda A."/>
            <person name="Oliveira C."/>
            <person name="Osipova E."/>
            <person name="Leigh N.D."/>
            <person name="Simon A."/>
            <person name="Yun M.H."/>
        </authorList>
    </citation>
    <scope>NUCLEOTIDE SEQUENCE</scope>
    <source>
        <strain evidence="1">20211129_DDA</strain>
        <tissue evidence="1">Liver</tissue>
    </source>
</reference>
<name>A0AAV7PW39_PLEWA</name>
<dbReference type="EMBL" id="JANPWB010000011">
    <property type="protein sequence ID" value="KAJ1129905.1"/>
    <property type="molecule type" value="Genomic_DNA"/>
</dbReference>
<keyword evidence="2" id="KW-1185">Reference proteome</keyword>
<dbReference type="Proteomes" id="UP001066276">
    <property type="component" value="Chromosome 7"/>
</dbReference>
<gene>
    <name evidence="1" type="ORF">NDU88_008266</name>
</gene>